<gene>
    <name evidence="2" type="ORF">PGT21_023865</name>
</gene>
<evidence type="ECO:0000313" key="3">
    <source>
        <dbReference type="Proteomes" id="UP000324748"/>
    </source>
</evidence>
<name>A0A5B0NCV9_PUCGR</name>
<keyword evidence="3" id="KW-1185">Reference proteome</keyword>
<proteinExistence type="predicted"/>
<keyword evidence="1" id="KW-0812">Transmembrane</keyword>
<protein>
    <submittedName>
        <fullName evidence="2">Uncharacterized protein</fullName>
    </submittedName>
</protein>
<sequence length="177" mass="19675">MLLLCITDMHGVLIAFLSPLWSISLVFFILLLFISSHLAGHPIYQQRGVFHGEYLFVFYLGRPVGHSVCGLGFPLNTGFGAPWLVPLAELAKSAVQSAVRHGGPFSSSFHPLIVWHSSMQSTVLKKIIPFKFFGYPYKTVDELIPLMASRYQVYQLSVKDSSLVSSLDLLDDENSSP</sequence>
<comment type="caution">
    <text evidence="2">The sequence shown here is derived from an EMBL/GenBank/DDBJ whole genome shotgun (WGS) entry which is preliminary data.</text>
</comment>
<dbReference type="Proteomes" id="UP000324748">
    <property type="component" value="Unassembled WGS sequence"/>
</dbReference>
<evidence type="ECO:0000313" key="2">
    <source>
        <dbReference type="EMBL" id="KAA1087155.1"/>
    </source>
</evidence>
<dbReference type="EMBL" id="VSWC01000105">
    <property type="protein sequence ID" value="KAA1087155.1"/>
    <property type="molecule type" value="Genomic_DNA"/>
</dbReference>
<feature type="transmembrane region" description="Helical" evidence="1">
    <location>
        <begin position="12"/>
        <end position="34"/>
    </location>
</feature>
<evidence type="ECO:0000256" key="1">
    <source>
        <dbReference type="SAM" id="Phobius"/>
    </source>
</evidence>
<reference evidence="2 3" key="1">
    <citation type="submission" date="2019-05" db="EMBL/GenBank/DDBJ databases">
        <title>Emergence of the Ug99 lineage of the wheat stem rust pathogen through somatic hybridization.</title>
        <authorList>
            <person name="Li F."/>
            <person name="Upadhyaya N.M."/>
            <person name="Sperschneider J."/>
            <person name="Matny O."/>
            <person name="Nguyen-Phuc H."/>
            <person name="Mago R."/>
            <person name="Raley C."/>
            <person name="Miller M.E."/>
            <person name="Silverstein K.A.T."/>
            <person name="Henningsen E."/>
            <person name="Hirsch C.D."/>
            <person name="Visser B."/>
            <person name="Pretorius Z.A."/>
            <person name="Steffenson B.J."/>
            <person name="Schwessinger B."/>
            <person name="Dodds P.N."/>
            <person name="Figueroa M."/>
        </authorList>
    </citation>
    <scope>NUCLEOTIDE SEQUENCE [LARGE SCALE GENOMIC DNA]</scope>
    <source>
        <strain evidence="2">21-0</strain>
    </source>
</reference>
<organism evidence="2 3">
    <name type="scientific">Puccinia graminis f. sp. tritici</name>
    <dbReference type="NCBI Taxonomy" id="56615"/>
    <lineage>
        <taxon>Eukaryota</taxon>
        <taxon>Fungi</taxon>
        <taxon>Dikarya</taxon>
        <taxon>Basidiomycota</taxon>
        <taxon>Pucciniomycotina</taxon>
        <taxon>Pucciniomycetes</taxon>
        <taxon>Pucciniales</taxon>
        <taxon>Pucciniaceae</taxon>
        <taxon>Puccinia</taxon>
    </lineage>
</organism>
<keyword evidence="1" id="KW-0472">Membrane</keyword>
<accession>A0A5B0NCV9</accession>
<dbReference type="AlphaFoldDB" id="A0A5B0NCV9"/>
<keyword evidence="1" id="KW-1133">Transmembrane helix</keyword>